<feature type="compositionally biased region" description="Polar residues" evidence="1">
    <location>
        <begin position="45"/>
        <end position="55"/>
    </location>
</feature>
<proteinExistence type="predicted"/>
<reference evidence="2 3" key="1">
    <citation type="journal article" date="2019" name="Nat. Ecol. Evol.">
        <title>Megaphylogeny resolves global patterns of mushroom evolution.</title>
        <authorList>
            <person name="Varga T."/>
            <person name="Krizsan K."/>
            <person name="Foldi C."/>
            <person name="Dima B."/>
            <person name="Sanchez-Garcia M."/>
            <person name="Sanchez-Ramirez S."/>
            <person name="Szollosi G.J."/>
            <person name="Szarkandi J.G."/>
            <person name="Papp V."/>
            <person name="Albert L."/>
            <person name="Andreopoulos W."/>
            <person name="Angelini C."/>
            <person name="Antonin V."/>
            <person name="Barry K.W."/>
            <person name="Bougher N.L."/>
            <person name="Buchanan P."/>
            <person name="Buyck B."/>
            <person name="Bense V."/>
            <person name="Catcheside P."/>
            <person name="Chovatia M."/>
            <person name="Cooper J."/>
            <person name="Damon W."/>
            <person name="Desjardin D."/>
            <person name="Finy P."/>
            <person name="Geml J."/>
            <person name="Haridas S."/>
            <person name="Hughes K."/>
            <person name="Justo A."/>
            <person name="Karasinski D."/>
            <person name="Kautmanova I."/>
            <person name="Kiss B."/>
            <person name="Kocsube S."/>
            <person name="Kotiranta H."/>
            <person name="LaButti K.M."/>
            <person name="Lechner B.E."/>
            <person name="Liimatainen K."/>
            <person name="Lipzen A."/>
            <person name="Lukacs Z."/>
            <person name="Mihaltcheva S."/>
            <person name="Morgado L.N."/>
            <person name="Niskanen T."/>
            <person name="Noordeloos M.E."/>
            <person name="Ohm R.A."/>
            <person name="Ortiz-Santana B."/>
            <person name="Ovrebo C."/>
            <person name="Racz N."/>
            <person name="Riley R."/>
            <person name="Savchenko A."/>
            <person name="Shiryaev A."/>
            <person name="Soop K."/>
            <person name="Spirin V."/>
            <person name="Szebenyi C."/>
            <person name="Tomsovsky M."/>
            <person name="Tulloss R.E."/>
            <person name="Uehling J."/>
            <person name="Grigoriev I.V."/>
            <person name="Vagvolgyi C."/>
            <person name="Papp T."/>
            <person name="Martin F.M."/>
            <person name="Miettinen O."/>
            <person name="Hibbett D.S."/>
            <person name="Nagy L.G."/>
        </authorList>
    </citation>
    <scope>NUCLEOTIDE SEQUENCE [LARGE SCALE GENOMIC DNA]</scope>
    <source>
        <strain evidence="2 3">CBS 962.96</strain>
    </source>
</reference>
<dbReference type="AlphaFoldDB" id="A0A4S8KL22"/>
<evidence type="ECO:0000313" key="3">
    <source>
        <dbReference type="Proteomes" id="UP000297245"/>
    </source>
</evidence>
<feature type="region of interest" description="Disordered" evidence="1">
    <location>
        <begin position="1"/>
        <end position="77"/>
    </location>
</feature>
<name>A0A4S8KL22_DENBC</name>
<accession>A0A4S8KL22</accession>
<gene>
    <name evidence="2" type="ORF">K435DRAFT_206844</name>
</gene>
<dbReference type="EMBL" id="ML181408">
    <property type="protein sequence ID" value="THU75888.1"/>
    <property type="molecule type" value="Genomic_DNA"/>
</dbReference>
<dbReference type="Proteomes" id="UP000297245">
    <property type="component" value="Unassembled WGS sequence"/>
</dbReference>
<organism evidence="2 3">
    <name type="scientific">Dendrothele bispora (strain CBS 962.96)</name>
    <dbReference type="NCBI Taxonomy" id="1314807"/>
    <lineage>
        <taxon>Eukaryota</taxon>
        <taxon>Fungi</taxon>
        <taxon>Dikarya</taxon>
        <taxon>Basidiomycota</taxon>
        <taxon>Agaricomycotina</taxon>
        <taxon>Agaricomycetes</taxon>
        <taxon>Agaricomycetidae</taxon>
        <taxon>Agaricales</taxon>
        <taxon>Agaricales incertae sedis</taxon>
        <taxon>Dendrothele</taxon>
    </lineage>
</organism>
<evidence type="ECO:0000313" key="2">
    <source>
        <dbReference type="EMBL" id="THU75888.1"/>
    </source>
</evidence>
<sequence length="97" mass="10885">MPRRKTRSQVAHDLVPATTRSGIRFHAQDDSEPPRSPLKARKGPTRTTRQNNPESTDTRPKPRPKTRCTGQGSAPLPTVRYVALWSREIPQSRSVSS</sequence>
<keyword evidence="3" id="KW-1185">Reference proteome</keyword>
<protein>
    <submittedName>
        <fullName evidence="2">Uncharacterized protein</fullName>
    </submittedName>
</protein>
<evidence type="ECO:0000256" key="1">
    <source>
        <dbReference type="SAM" id="MobiDB-lite"/>
    </source>
</evidence>